<organism evidence="2 4">
    <name type="scientific">Streptomyces sannanensis</name>
    <dbReference type="NCBI Taxonomy" id="285536"/>
    <lineage>
        <taxon>Bacteria</taxon>
        <taxon>Bacillati</taxon>
        <taxon>Actinomycetota</taxon>
        <taxon>Actinomycetes</taxon>
        <taxon>Kitasatosporales</taxon>
        <taxon>Streptomycetaceae</taxon>
        <taxon>Streptomyces</taxon>
    </lineage>
</organism>
<dbReference type="InterPro" id="IPR052957">
    <property type="entry name" value="Auxin_embryo_med"/>
</dbReference>
<dbReference type="Pfam" id="PF13701">
    <property type="entry name" value="DDE_Tnp_1_4"/>
    <property type="match status" value="1"/>
</dbReference>
<sequence length="2001" mass="220993">MRRRVHEKALVEVRGCLRDWDDGRDAAREAKAVAETIIAPEYEGRVLIELLQNAHDAHPARATDGRIEIRLDEDEGEHGTLYVANRGKPFGGKNFKDLCSIALSSKRADAGIGHKGVGFKSVLHLCDAPEVYSVAREGSRLLDGFTFRFARLDDYDALAREVAPERDGFADYLKENLLTLKVPVFLEEPPKTVQGFARRGFVTVIRLPLKSADARSAAGAQVRELMDDNAPFELFLDRLERVRLEWRAAGETRRRTYDRQVEVMHHARGLKVQQITLRRRMRLIVVCGKAAPDRAREALAASIEKSGMRRDWMAWEKKAEVRVAVPVGDPLRDGRLYAFLPMGEQISAPVRGYVHAPFFAEMNRRSFNEAVPWNGLLLDTVAEVCARAVLAAADGRASIPRGALVDLMCWQPKALARLTSAFQRLDNGIAHVPFIPVIGTTPGARTSLHRALLWEGKDGSTVFTPHAVAATGVMDLLDPHLHPTRLRWLASLARSVGMRLEPPTERLALWAEGLAEAAVRDTFDPGWWADFYYDLSQAFPDGSALTGKRIVITSSSTTAPAGADGVFFDRDTPQGGSLPTLPDGLSDRLHFVHEGIAWSGKGRKRRAQGRKWLRTANLVHDYGADRVLAVVAAALSADSEDNDVRLACLRYACAVSHALETEGRRAPVLGNLHVLTRAGWIDASRAMFGTGWPAEHSSVDDTLTRFLERVRELSPVLTQTEGRLLVRPDELCGDAIPVEAMRRFLERHHVAHGLRPRYETFRTSVRGDTLNRPSRFWAPERPDLLPQWRTSAERWRNRRRVGYISVEYHSRSRAAAMLPGQDDYAAFCEEDRRLYAELIVHGLAFAWADSALEMQFVRHSDPAGTPWPTPLSAFLTHAPWIPQTAAPSATSAGTVFATAGTAWWWHGTQPPPQFLSVVPASLRSRRSAKLVARLGLLGIRSWDDPGTALDRLRHLPDLVQANVHLREGRLAHEIGREYEKAWAQLLPAEGGMRTADGGQPAAPRRLLVTRAGALASLDPAETDETVFVPDLDGAQNRALLDRVPVPVIPVRDRALGGRVHAFLQRRTTFDVQRCGEAAHDIQADGLPVRDAPHVPLTEYAGSWLLTLVAALVEFDEERASRPEPVAAADVAGLLHRCDVTVAGEAVLWIAGHRLTEHGADRALLHPHPDRPRVVVVHSEPRTGWRVLRTAAPAVAALIGAPYLADLLWKALTKLEERGLKTDHVPEEDLTDVLDLRPHQLHAVLAERASQRSGSARLVPLLACLDLDLAEQLRQHTEDFSDRAALLTWLTDRIGAPNAEQLVRLLEDDDRERQLSAISVSLVDANRAWRALGLPEIDNRDRHERHFAAWLQRNRPALAERIRDAYRDVHRSGRSLAGYVKLRDLSLLAPDPAWHTTLWHLSDELLQAHADAWLMKQLPAPSSTSRPLRPLAEVREASSTAVHKQVPRLRQLIEEWEHFHAASRPTVLPPAQDILRELDGDGLLDFEVLSVKALTAWLSLDPPSNSRFRAWTCRRGCPLSWDDGTSYGSTSTEQENTREMQSSHAASAVSAAFDDTNLVAYAGLVPVMRLAERCGLARLAAEKVKLTGAKNSAGAAADAKVTSIVAGMVAGADSIDDLDVLRHGAMPTLFGGIRAPSTLGTFLRAFTHGHALQLHAVHRRFLAALATHTPLLPGSGEKAFIDVDSTHKRVYGRAKQGAEYGRFKGVRTLHPLLATICTPRSRPVIAGVRMRRGKSADSRGAPKFVSEALATAAEAGCTGMRILRADSQFYNAGVIAACRRAGSHFSITTGMNPSIKRAVHSIPDQAWQQITYPTAVPDPETGELISDAEVAEIPAYTAFASRKKAEQVTARLIVRRVRDLAKPAVVGEQGELFPVWRYHPFITDNPAQTLQAEREHRHHAVVEQVIADSKASALAHLPSGHFNANAAWLTLWAVTYNLLRATGALTSAFHAKATTATLRAHLVHVPARIARSARRITLHLPHNWPWQHAWTHLFDTVHGPAG</sequence>
<dbReference type="SUPFAM" id="SSF55874">
    <property type="entry name" value="ATPase domain of HSP90 chaperone/DNA topoisomerase II/histidine kinase"/>
    <property type="match status" value="1"/>
</dbReference>
<proteinExistence type="predicted"/>
<dbReference type="PANTHER" id="PTHR32387">
    <property type="entry name" value="WU:FJ29H11"/>
    <property type="match status" value="1"/>
</dbReference>
<evidence type="ECO:0000313" key="2">
    <source>
        <dbReference type="EMBL" id="GAA3367385.1"/>
    </source>
</evidence>
<comment type="caution">
    <text evidence="2">The sequence shown here is derived from an EMBL/GenBank/DDBJ whole genome shotgun (WGS) entry which is preliminary data.</text>
</comment>
<evidence type="ECO:0000259" key="1">
    <source>
        <dbReference type="Pfam" id="PF13701"/>
    </source>
</evidence>
<keyword evidence="4" id="KW-1185">Reference proteome</keyword>
<dbReference type="NCBIfam" id="NF033539">
    <property type="entry name" value="transpos_IS1380"/>
    <property type="match status" value="1"/>
</dbReference>
<evidence type="ECO:0000313" key="4">
    <source>
        <dbReference type="Proteomes" id="UP001499990"/>
    </source>
</evidence>
<dbReference type="Proteomes" id="UP001499990">
    <property type="component" value="Unassembled WGS sequence"/>
</dbReference>
<dbReference type="PANTHER" id="PTHR32387:SF0">
    <property type="entry name" value="PROTEIN NO VEIN"/>
    <property type="match status" value="1"/>
</dbReference>
<dbReference type="InterPro" id="IPR047960">
    <property type="entry name" value="Transpos_IS1380"/>
</dbReference>
<reference evidence="4" key="2">
    <citation type="journal article" date="2019" name="Int. J. Syst. Evol. Microbiol.">
        <title>The Global Catalogue of Microorganisms (GCM) 10K type strain sequencing project: providing services to taxonomists for standard genome sequencing and annotation.</title>
        <authorList>
            <consortium name="The Broad Institute Genomics Platform"/>
            <consortium name="The Broad Institute Genome Sequencing Center for Infectious Disease"/>
            <person name="Wu L."/>
            <person name="Ma J."/>
        </authorList>
    </citation>
    <scope>NUCLEOTIDE SEQUENCE [LARGE SCALE GENOMIC DNA]</scope>
    <source>
        <strain evidence="4">JCM 9651</strain>
    </source>
</reference>
<reference evidence="2" key="3">
    <citation type="submission" date="2023-12" db="EMBL/GenBank/DDBJ databases">
        <authorList>
            <person name="Sun Q."/>
            <person name="Inoue M."/>
        </authorList>
    </citation>
    <scope>NUCLEOTIDE SEQUENCE</scope>
    <source>
        <strain evidence="2">JCM 9651</strain>
    </source>
</reference>
<dbReference type="Gene3D" id="3.30.565.10">
    <property type="entry name" value="Histidine kinase-like ATPase, C-terminal domain"/>
    <property type="match status" value="1"/>
</dbReference>
<dbReference type="EMBL" id="BAAAYL010000001">
    <property type="protein sequence ID" value="GAA3380312.1"/>
    <property type="molecule type" value="Genomic_DNA"/>
</dbReference>
<evidence type="ECO:0000313" key="3">
    <source>
        <dbReference type="EMBL" id="GAA3380312.1"/>
    </source>
</evidence>
<accession>A0ABP6S3K7</accession>
<dbReference type="NCBIfam" id="NF047352">
    <property type="entry name" value="P_loop_sacsin"/>
    <property type="match status" value="1"/>
</dbReference>
<dbReference type="InterPro" id="IPR025668">
    <property type="entry name" value="Tnp_DDE_dom"/>
</dbReference>
<protein>
    <submittedName>
        <fullName evidence="2">DUF3883 domain-containing protein</fullName>
    </submittedName>
</protein>
<reference evidence="2" key="1">
    <citation type="journal article" date="2014" name="Int. J. Syst. Evol. Microbiol.">
        <title>Complete genome of a new Firmicutes species belonging to the dominant human colonic microbiota ('Ruminococcus bicirculans') reveals two chromosomes and a selective capacity to utilize plant glucans.</title>
        <authorList>
            <consortium name="NISC Comparative Sequencing Program"/>
            <person name="Wegmann U."/>
            <person name="Louis P."/>
            <person name="Goesmann A."/>
            <person name="Henrissat B."/>
            <person name="Duncan S.H."/>
            <person name="Flint H.J."/>
        </authorList>
    </citation>
    <scope>NUCLEOTIDE SEQUENCE</scope>
    <source>
        <strain evidence="2">JCM 9651</strain>
    </source>
</reference>
<gene>
    <name evidence="2" type="ORF">GCM10020367_01420</name>
    <name evidence="3" type="ORF">GCM10020367_67420</name>
</gene>
<name>A0ABP6S3K7_9ACTN</name>
<dbReference type="EMBL" id="BAAAYL010000001">
    <property type="protein sequence ID" value="GAA3367385.1"/>
    <property type="molecule type" value="Genomic_DNA"/>
</dbReference>
<feature type="domain" description="Transposase DDE" evidence="1">
    <location>
        <begin position="1544"/>
        <end position="1995"/>
    </location>
</feature>
<dbReference type="InterPro" id="IPR036890">
    <property type="entry name" value="HATPase_C_sf"/>
</dbReference>